<proteinExistence type="predicted"/>
<dbReference type="Gene3D" id="3.40.50.10540">
    <property type="entry name" value="Crotonobetainyl-coa:carnitine coa-transferase, domain 1"/>
    <property type="match status" value="1"/>
</dbReference>
<dbReference type="PANTHER" id="PTHR48207">
    <property type="entry name" value="SUCCINATE--HYDROXYMETHYLGLUTARATE COA-TRANSFERASE"/>
    <property type="match status" value="1"/>
</dbReference>
<comment type="caution">
    <text evidence="2">The sequence shown here is derived from an EMBL/GenBank/DDBJ whole genome shotgun (WGS) entry which is preliminary data.</text>
</comment>
<dbReference type="SUPFAM" id="SSF89796">
    <property type="entry name" value="CoA-transferase family III (CaiB/BaiF)"/>
    <property type="match status" value="1"/>
</dbReference>
<dbReference type="InterPro" id="IPR050483">
    <property type="entry name" value="CoA-transferase_III_domain"/>
</dbReference>
<dbReference type="PANTHER" id="PTHR48207:SF4">
    <property type="entry name" value="BLL6097 PROTEIN"/>
    <property type="match status" value="1"/>
</dbReference>
<reference evidence="2 3" key="1">
    <citation type="submission" date="2017-09" db="EMBL/GenBank/DDBJ databases">
        <title>Large-scale bioinformatics analysis of Bacillus genomes uncovers conserved roles of natural products in bacterial physiology.</title>
        <authorList>
            <consortium name="Agbiome Team Llc"/>
            <person name="Bleich R.M."/>
            <person name="Kirk G.J."/>
            <person name="Santa Maria K.C."/>
            <person name="Allen S.E."/>
            <person name="Farag S."/>
            <person name="Shank E.A."/>
            <person name="Bowers A."/>
        </authorList>
    </citation>
    <scope>NUCLEOTIDE SEQUENCE [LARGE SCALE GENOMIC DNA]</scope>
    <source>
        <strain evidence="2 3">AFS003229</strain>
    </source>
</reference>
<evidence type="ECO:0000313" key="2">
    <source>
        <dbReference type="EMBL" id="PEJ36369.1"/>
    </source>
</evidence>
<accession>A0AAX0S8Q4</accession>
<dbReference type="Proteomes" id="UP000220106">
    <property type="component" value="Unassembled WGS sequence"/>
</dbReference>
<protein>
    <submittedName>
        <fullName evidence="2">CoA transferase</fullName>
    </submittedName>
</protein>
<dbReference type="InterPro" id="IPR023606">
    <property type="entry name" value="CoA-Trfase_III_dom_1_sf"/>
</dbReference>
<organism evidence="2 3">
    <name type="scientific">Peribacillus butanolivorans</name>
    <dbReference type="NCBI Taxonomy" id="421767"/>
    <lineage>
        <taxon>Bacteria</taxon>
        <taxon>Bacillati</taxon>
        <taxon>Bacillota</taxon>
        <taxon>Bacilli</taxon>
        <taxon>Bacillales</taxon>
        <taxon>Bacillaceae</taxon>
        <taxon>Peribacillus</taxon>
    </lineage>
</organism>
<dbReference type="Gene3D" id="3.30.1540.10">
    <property type="entry name" value="formyl-coa transferase, domain 3"/>
    <property type="match status" value="1"/>
</dbReference>
<keyword evidence="1 2" id="KW-0808">Transferase</keyword>
<dbReference type="Pfam" id="PF02515">
    <property type="entry name" value="CoA_transf_3"/>
    <property type="match status" value="1"/>
</dbReference>
<dbReference type="AlphaFoldDB" id="A0AAX0S8Q4"/>
<dbReference type="EMBL" id="NUEQ01000010">
    <property type="protein sequence ID" value="PEJ36369.1"/>
    <property type="molecule type" value="Genomic_DNA"/>
</dbReference>
<dbReference type="GO" id="GO:0008410">
    <property type="term" value="F:CoA-transferase activity"/>
    <property type="evidence" value="ECO:0007669"/>
    <property type="project" value="TreeGrafter"/>
</dbReference>
<evidence type="ECO:0000313" key="3">
    <source>
        <dbReference type="Proteomes" id="UP000220106"/>
    </source>
</evidence>
<gene>
    <name evidence="2" type="ORF">CN689_05320</name>
</gene>
<dbReference type="InterPro" id="IPR044855">
    <property type="entry name" value="CoA-Trfase_III_dom3_sf"/>
</dbReference>
<dbReference type="InterPro" id="IPR003673">
    <property type="entry name" value="CoA-Trfase_fam_III"/>
</dbReference>
<evidence type="ECO:0000256" key="1">
    <source>
        <dbReference type="ARBA" id="ARBA00022679"/>
    </source>
</evidence>
<name>A0AAX0S8Q4_9BACI</name>
<sequence length="390" mass="43264">MSALKGIRIVDLSQVMAGPYCSMLLADMGADVIKIEPPTGENTRRWPPHIDGESAAFMAINRNKRSMTLNLKDNEDKKIFYKLIETADVLVENYRPGVVKRLGVDYDTLNKINPRLVYCSISGFGQYGPYSSRGGYDLIAQGMTGIMSVTGERGGNPVKCGLPITDLGAALFAAYGILSALYARVQSNEGQFIDASLFDTGLALSVWESTQYWVNGETPEPTGSGHRLSAPYQAFQASDGYFTVGADTPHHWPVFCHIIGRPEFLNDERFVDDPSRIKHLKVFIQLIEEKTSKRPRSYWLEKFEEVGIPAGPINSYPESLTDSHTISRRMVEELEHPIAGKIKALGIPIKLSKNPGQIRNAAPLLGQHTEEILKELGLEKSDQSYKELNI</sequence>